<proteinExistence type="predicted"/>
<keyword evidence="2" id="KW-0812">Transmembrane</keyword>
<dbReference type="OrthoDB" id="6506858at2759"/>
<dbReference type="EMBL" id="GHWJ01007472">
    <property type="protein sequence ID" value="NOV40209.1"/>
    <property type="molecule type" value="Transcribed_RNA"/>
</dbReference>
<feature type="transmembrane region" description="Helical" evidence="2">
    <location>
        <begin position="149"/>
        <end position="171"/>
    </location>
</feature>
<feature type="region of interest" description="Disordered" evidence="1">
    <location>
        <begin position="251"/>
        <end position="271"/>
    </location>
</feature>
<accession>A0A6M2D242</accession>
<evidence type="ECO:0000256" key="1">
    <source>
        <dbReference type="SAM" id="MobiDB-lite"/>
    </source>
</evidence>
<evidence type="ECO:0000313" key="3">
    <source>
        <dbReference type="EMBL" id="NOV40209.1"/>
    </source>
</evidence>
<sequence length="329" mass="35423">MPSTTKTYNQCISKRGHAIKLSAYATCLGSSMLVASLGFCLWHRLEVLAILWNQTMDQGHQRYLLGLAVIAVVLGFTCALVAVVGVTISLLDRSTHMALDVIFAVLILAEVGVAAASFMLMTWIHTDVALDKDDCEESLRNVVIVTDKLLPAIGSLFLLSSVTQAMIVLINRLEQQQDQLRNSLEGSINLQKDEMIPMENVTGFSSVDESNSLSTYLDCSTTSLDQSPSKAKRVFTISSATQQKSHIGAAASSLATAHSTSQVPTTGRPRDAFNEASVTVTIQQELSGPGPGSVHPEFSGCYDNEEYAPSHHNDSFVGECFIPSAPPAQ</sequence>
<keyword evidence="2" id="KW-1133">Transmembrane helix</keyword>
<reference evidence="3" key="1">
    <citation type="submission" date="2019-09" db="EMBL/GenBank/DDBJ databases">
        <title>Organ-specific transcriptomic study of the physiology of the cattle tick, Rhipicephalus microplus.</title>
        <authorList>
            <person name="Tirloni L."/>
            <person name="Braz G."/>
            <person name="Gandara A.C.P."/>
            <person name="Sabadin G.A."/>
            <person name="da Silva R.M."/>
            <person name="Guizzo M.G."/>
            <person name="Machado J.A."/>
            <person name="Costa E.P."/>
            <person name="Gomes H.F."/>
            <person name="Moraes J."/>
            <person name="Mota M.B.S."/>
            <person name="Mesquita R.D."/>
            <person name="Alvarenga P.H."/>
            <person name="Alves F."/>
            <person name="Seixas A."/>
            <person name="da Fonseca R.N."/>
            <person name="Fogaca A."/>
            <person name="Logullo C."/>
            <person name="Tanaka A."/>
            <person name="Daffre S."/>
            <person name="Termignoni C."/>
            <person name="Vaz I.S.Jr."/>
            <person name="Oliveira P.L."/>
            <person name="Ribeiro J.M."/>
        </authorList>
    </citation>
    <scope>NUCLEOTIDE SEQUENCE</scope>
    <source>
        <strain evidence="3">Porto Alegre</strain>
    </source>
</reference>
<feature type="transmembrane region" description="Helical" evidence="2">
    <location>
        <begin position="21"/>
        <end position="45"/>
    </location>
</feature>
<feature type="transmembrane region" description="Helical" evidence="2">
    <location>
        <begin position="98"/>
        <end position="124"/>
    </location>
</feature>
<name>A0A6M2D242_RHIMP</name>
<organism evidence="3">
    <name type="scientific">Rhipicephalus microplus</name>
    <name type="common">Cattle tick</name>
    <name type="synonym">Boophilus microplus</name>
    <dbReference type="NCBI Taxonomy" id="6941"/>
    <lineage>
        <taxon>Eukaryota</taxon>
        <taxon>Metazoa</taxon>
        <taxon>Ecdysozoa</taxon>
        <taxon>Arthropoda</taxon>
        <taxon>Chelicerata</taxon>
        <taxon>Arachnida</taxon>
        <taxon>Acari</taxon>
        <taxon>Parasitiformes</taxon>
        <taxon>Ixodida</taxon>
        <taxon>Ixodoidea</taxon>
        <taxon>Ixodidae</taxon>
        <taxon>Rhipicephalinae</taxon>
        <taxon>Rhipicephalus</taxon>
        <taxon>Boophilus</taxon>
    </lineage>
</organism>
<dbReference type="VEuPathDB" id="VectorBase:LOC119170722"/>
<feature type="transmembrane region" description="Helical" evidence="2">
    <location>
        <begin position="65"/>
        <end position="91"/>
    </location>
</feature>
<keyword evidence="2" id="KW-0472">Membrane</keyword>
<evidence type="ECO:0000256" key="2">
    <source>
        <dbReference type="SAM" id="Phobius"/>
    </source>
</evidence>
<feature type="compositionally biased region" description="Low complexity" evidence="1">
    <location>
        <begin position="251"/>
        <end position="261"/>
    </location>
</feature>
<dbReference type="AlphaFoldDB" id="A0A6M2D242"/>
<protein>
    <submittedName>
        <fullName evidence="3">Uncharacterized protein</fullName>
    </submittedName>
</protein>